<dbReference type="RefSeq" id="XP_002179688.1">
    <property type="nucleotide sequence ID" value="XM_002179652.1"/>
</dbReference>
<dbReference type="Gene3D" id="1.20.1270.60">
    <property type="entry name" value="Arfaptin homology (AH) domain/BAR domain"/>
    <property type="match status" value="1"/>
</dbReference>
<gene>
    <name evidence="3" type="ORF">PHATRDRAFT_3137</name>
</gene>
<dbReference type="OrthoDB" id="5227681at2759"/>
<reference evidence="3 4" key="1">
    <citation type="journal article" date="2008" name="Nature">
        <title>The Phaeodactylum genome reveals the evolutionary history of diatom genomes.</title>
        <authorList>
            <person name="Bowler C."/>
            <person name="Allen A.E."/>
            <person name="Badger J.H."/>
            <person name="Grimwood J."/>
            <person name="Jabbari K."/>
            <person name="Kuo A."/>
            <person name="Maheswari U."/>
            <person name="Martens C."/>
            <person name="Maumus F."/>
            <person name="Otillar R.P."/>
            <person name="Rayko E."/>
            <person name="Salamov A."/>
            <person name="Vandepoele K."/>
            <person name="Beszteri B."/>
            <person name="Gruber A."/>
            <person name="Heijde M."/>
            <person name="Katinka M."/>
            <person name="Mock T."/>
            <person name="Valentin K."/>
            <person name="Verret F."/>
            <person name="Berges J.A."/>
            <person name="Brownlee C."/>
            <person name="Cadoret J.P."/>
            <person name="Chiovitti A."/>
            <person name="Choi C.J."/>
            <person name="Coesel S."/>
            <person name="De Martino A."/>
            <person name="Detter J.C."/>
            <person name="Durkin C."/>
            <person name="Falciatore A."/>
            <person name="Fournet J."/>
            <person name="Haruta M."/>
            <person name="Huysman M.J."/>
            <person name="Jenkins B.D."/>
            <person name="Jiroutova K."/>
            <person name="Jorgensen R.E."/>
            <person name="Joubert Y."/>
            <person name="Kaplan A."/>
            <person name="Kroger N."/>
            <person name="Kroth P.G."/>
            <person name="La Roche J."/>
            <person name="Lindquist E."/>
            <person name="Lommer M."/>
            <person name="Martin-Jezequel V."/>
            <person name="Lopez P.J."/>
            <person name="Lucas S."/>
            <person name="Mangogna M."/>
            <person name="McGinnis K."/>
            <person name="Medlin L.K."/>
            <person name="Montsant A."/>
            <person name="Oudot-Le Secq M.P."/>
            <person name="Napoli C."/>
            <person name="Obornik M."/>
            <person name="Parker M.S."/>
            <person name="Petit J.L."/>
            <person name="Porcel B.M."/>
            <person name="Poulsen N."/>
            <person name="Robison M."/>
            <person name="Rychlewski L."/>
            <person name="Rynearson T.A."/>
            <person name="Schmutz J."/>
            <person name="Shapiro H."/>
            <person name="Siaut M."/>
            <person name="Stanley M."/>
            <person name="Sussman M.R."/>
            <person name="Taylor A.R."/>
            <person name="Vardi A."/>
            <person name="von Dassow P."/>
            <person name="Vyverman W."/>
            <person name="Willis A."/>
            <person name="Wyrwicz L.S."/>
            <person name="Rokhsar D.S."/>
            <person name="Weissenbach J."/>
            <person name="Armbrust E.V."/>
            <person name="Green B.R."/>
            <person name="Van de Peer Y."/>
            <person name="Grigoriev I.V."/>
        </authorList>
    </citation>
    <scope>NUCLEOTIDE SEQUENCE [LARGE SCALE GENOMIC DNA]</scope>
    <source>
        <strain evidence="3 4">CCAP 1055/1</strain>
    </source>
</reference>
<dbReference type="InterPro" id="IPR001683">
    <property type="entry name" value="PX_dom"/>
</dbReference>
<dbReference type="GO" id="GO:0035091">
    <property type="term" value="F:phosphatidylinositol binding"/>
    <property type="evidence" value="ECO:0007669"/>
    <property type="project" value="InterPro"/>
</dbReference>
<feature type="non-terminal residue" evidence="3">
    <location>
        <position position="1"/>
    </location>
</feature>
<dbReference type="STRING" id="556484.B7FY79"/>
<dbReference type="PROSITE" id="PS51021">
    <property type="entry name" value="BAR"/>
    <property type="match status" value="1"/>
</dbReference>
<organism evidence="3 4">
    <name type="scientific">Phaeodactylum tricornutum (strain CCAP 1055/1)</name>
    <dbReference type="NCBI Taxonomy" id="556484"/>
    <lineage>
        <taxon>Eukaryota</taxon>
        <taxon>Sar</taxon>
        <taxon>Stramenopiles</taxon>
        <taxon>Ochrophyta</taxon>
        <taxon>Bacillariophyta</taxon>
        <taxon>Bacillariophyceae</taxon>
        <taxon>Bacillariophycidae</taxon>
        <taxon>Naviculales</taxon>
        <taxon>Phaeodactylaceae</taxon>
        <taxon>Phaeodactylum</taxon>
    </lineage>
</organism>
<dbReference type="InterPro" id="IPR027267">
    <property type="entry name" value="AH/BAR_dom_sf"/>
</dbReference>
<feature type="domain" description="BAR" evidence="2">
    <location>
        <begin position="167"/>
        <end position="392"/>
    </location>
</feature>
<dbReference type="CDD" id="cd07596">
    <property type="entry name" value="BAR_SNX"/>
    <property type="match status" value="1"/>
</dbReference>
<dbReference type="InterPro" id="IPR036871">
    <property type="entry name" value="PX_dom_sf"/>
</dbReference>
<accession>B7FY79</accession>
<dbReference type="SUPFAM" id="SSF64268">
    <property type="entry name" value="PX domain"/>
    <property type="match status" value="1"/>
</dbReference>
<sequence>VSDPVQHADGLNKYTSYRVDVRPPSATPGEVPQDVHLMNNTYSAVLRRYSDFLWLYERLHHERAGAIVPPVPDKQPVGRFSPAFVEDRRVQLERFLRRVATHPELADSTCLDTFLRADDVIFQAAKHAKTGTVLASHSQSMMMVMAPNAVSPNKKDGLKRWFAEAKTSMTGDLVRSPDDDLFEEIQRYIHGLDNQMRNVSHQASGLVRKGKEIANGMFEFGLAFNLLGQSEADALGDALSKMGQTADRLSVLSAEHAEKEMAQFEEPLQDYIKTIHAVKLALQRRHEKRLTYSTCCSEVDSKQTSLSKLRAQIGQESKAYTTEMSMRRAQEAAEAAREDFAATSQRVLREVDRFKREKAEDMRRTVLDYIALQVDYNKRMEEVWANLIPQLE</sequence>
<evidence type="ECO:0008006" key="5">
    <source>
        <dbReference type="Google" id="ProtNLM"/>
    </source>
</evidence>
<dbReference type="PANTHER" id="PTHR10555:SF170">
    <property type="entry name" value="FI18122P1"/>
    <property type="match status" value="1"/>
</dbReference>
<evidence type="ECO:0000313" key="4">
    <source>
        <dbReference type="Proteomes" id="UP000000759"/>
    </source>
</evidence>
<evidence type="ECO:0000259" key="2">
    <source>
        <dbReference type="PROSITE" id="PS51021"/>
    </source>
</evidence>
<name>B7FY79_PHATC</name>
<dbReference type="PaxDb" id="2850-Phatr3137"/>
<dbReference type="eggNOG" id="KOG2273">
    <property type="taxonomic scope" value="Eukaryota"/>
</dbReference>
<reference evidence="4" key="2">
    <citation type="submission" date="2008-08" db="EMBL/GenBank/DDBJ databases">
        <authorList>
            <consortium name="Diatom Consortium"/>
            <person name="Grigoriev I."/>
            <person name="Grimwood J."/>
            <person name="Kuo A."/>
            <person name="Otillar R.P."/>
            <person name="Salamov A."/>
            <person name="Detter J.C."/>
            <person name="Lindquist E."/>
            <person name="Shapiro H."/>
            <person name="Lucas S."/>
            <person name="Glavina del Rio T."/>
            <person name="Pitluck S."/>
            <person name="Rokhsar D."/>
            <person name="Bowler C."/>
        </authorList>
    </citation>
    <scope>GENOME REANNOTATION</scope>
    <source>
        <strain evidence="4">CCAP 1055/1</strain>
    </source>
</reference>
<dbReference type="PROSITE" id="PS50195">
    <property type="entry name" value="PX"/>
    <property type="match status" value="1"/>
</dbReference>
<keyword evidence="4" id="KW-1185">Reference proteome</keyword>
<dbReference type="EMBL" id="CM000610">
    <property type="protein sequence ID" value="EEC48674.1"/>
    <property type="molecule type" value="Genomic_DNA"/>
</dbReference>
<dbReference type="KEGG" id="pti:PHATRDRAFT_3137"/>
<dbReference type="Gene3D" id="3.30.1520.10">
    <property type="entry name" value="Phox-like domain"/>
    <property type="match status" value="1"/>
</dbReference>
<dbReference type="InterPro" id="IPR015404">
    <property type="entry name" value="Vps5_C"/>
</dbReference>
<dbReference type="SUPFAM" id="SSF103657">
    <property type="entry name" value="BAR/IMD domain-like"/>
    <property type="match status" value="1"/>
</dbReference>
<dbReference type="Proteomes" id="UP000000759">
    <property type="component" value="Chromosome 7"/>
</dbReference>
<dbReference type="InParanoid" id="B7FY79"/>
<feature type="non-terminal residue" evidence="3">
    <location>
        <position position="392"/>
    </location>
</feature>
<dbReference type="Pfam" id="PF09325">
    <property type="entry name" value="Vps5"/>
    <property type="match status" value="1"/>
</dbReference>
<dbReference type="GO" id="GO:0005768">
    <property type="term" value="C:endosome"/>
    <property type="evidence" value="ECO:0007669"/>
    <property type="project" value="TreeGrafter"/>
</dbReference>
<dbReference type="InterPro" id="IPR004148">
    <property type="entry name" value="BAR_dom"/>
</dbReference>
<dbReference type="SMART" id="SM00312">
    <property type="entry name" value="PX"/>
    <property type="match status" value="1"/>
</dbReference>
<dbReference type="PANTHER" id="PTHR10555">
    <property type="entry name" value="SORTING NEXIN"/>
    <property type="match status" value="1"/>
</dbReference>
<protein>
    <recommendedName>
        <fullName evidence="5">PX domain-containing protein</fullName>
    </recommendedName>
</protein>
<dbReference type="HOGENOM" id="CLU_022783_1_0_1"/>
<dbReference type="Pfam" id="PF00787">
    <property type="entry name" value="PX"/>
    <property type="match status" value="1"/>
</dbReference>
<evidence type="ECO:0000259" key="1">
    <source>
        <dbReference type="PROSITE" id="PS50195"/>
    </source>
</evidence>
<dbReference type="AlphaFoldDB" id="B7FY79"/>
<proteinExistence type="predicted"/>
<dbReference type="GeneID" id="7200379"/>
<evidence type="ECO:0000313" key="3">
    <source>
        <dbReference type="EMBL" id="EEC48674.1"/>
    </source>
</evidence>
<feature type="domain" description="PX" evidence="1">
    <location>
        <begin position="1"/>
        <end position="122"/>
    </location>
</feature>